<dbReference type="InterPro" id="IPR006059">
    <property type="entry name" value="SBP"/>
</dbReference>
<dbReference type="Pfam" id="PF13416">
    <property type="entry name" value="SBP_bac_8"/>
    <property type="match status" value="1"/>
</dbReference>
<evidence type="ECO:0000256" key="1">
    <source>
        <dbReference type="ARBA" id="ARBA00008520"/>
    </source>
</evidence>
<dbReference type="PANTHER" id="PTHR30061:SF50">
    <property type="entry name" value="MALTOSE_MALTODEXTRIN-BINDING PERIPLASMIC PROTEIN"/>
    <property type="match status" value="1"/>
</dbReference>
<protein>
    <submittedName>
        <fullName evidence="5">Putative ABC transporter-binding protein</fullName>
    </submittedName>
</protein>
<dbReference type="SUPFAM" id="SSF53850">
    <property type="entry name" value="Periplasmic binding protein-like II"/>
    <property type="match status" value="1"/>
</dbReference>
<sequence length="454" mass="48941">MAPTPDRARPDREDTHPVNPRRRAAALAATLVLVPALAACGSDEPVPESSDDIVLWLVGPDTGEDLREHLVTTFAERNPGATLTIEEKDWSTLLGDLDEALVDPALTPDVVELGNTQAPTYTTSGAFREISPELYEELGGEDLLQSFVEAGSVDGTVYALPYYFGSRYVFYRKDVWKQAGVEVPETLEEFGDAVKKLHTDNMAGFALGGQDWRNGISWVFANGGELAVKEGDRWVSTLSDPNTVAGLEQWQDVYSNASYLPATELDASYWDFINDGVDSDTPAAATMMAPAWARWSVGDLVRNDDGAEVRDGMADTSKFDIFALPGVDGGVAPVFAGGSNLAISSLTRNVELSEDLLRIVYSDEYQTMLAGAGLGPANTTFTEAMEGDKFGRTLVETAEASKLTPAAPGWAEIESRAIYEDLFKEIARGGDVAQVAAEYDAIITPLLDGTTDDE</sequence>
<dbReference type="GO" id="GO:1901982">
    <property type="term" value="F:maltose binding"/>
    <property type="evidence" value="ECO:0007669"/>
    <property type="project" value="TreeGrafter"/>
</dbReference>
<organism evidence="5 6">
    <name type="scientific">Isoptericola dokdonensis DS-3</name>
    <dbReference type="NCBI Taxonomy" id="1300344"/>
    <lineage>
        <taxon>Bacteria</taxon>
        <taxon>Bacillati</taxon>
        <taxon>Actinomycetota</taxon>
        <taxon>Actinomycetes</taxon>
        <taxon>Micrococcales</taxon>
        <taxon>Promicromonosporaceae</taxon>
        <taxon>Isoptericola</taxon>
    </lineage>
</organism>
<dbReference type="STRING" id="1300344.I598_1257"/>
<dbReference type="EMBL" id="CP014209">
    <property type="protein sequence ID" value="ANC30818.1"/>
    <property type="molecule type" value="Genomic_DNA"/>
</dbReference>
<feature type="compositionally biased region" description="Basic and acidic residues" evidence="4">
    <location>
        <begin position="1"/>
        <end position="16"/>
    </location>
</feature>
<keyword evidence="2" id="KW-0813">Transport</keyword>
<name>A0A168F2Q9_9MICO</name>
<gene>
    <name evidence="5" type="ORF">I598_1257</name>
</gene>
<keyword evidence="6" id="KW-1185">Reference proteome</keyword>
<evidence type="ECO:0000313" key="6">
    <source>
        <dbReference type="Proteomes" id="UP000076794"/>
    </source>
</evidence>
<proteinExistence type="inferred from homology"/>
<keyword evidence="3" id="KW-0732">Signal</keyword>
<dbReference type="GO" id="GO:0055052">
    <property type="term" value="C:ATP-binding cassette (ABC) transporter complex, substrate-binding subunit-containing"/>
    <property type="evidence" value="ECO:0007669"/>
    <property type="project" value="TreeGrafter"/>
</dbReference>
<dbReference type="PATRIC" id="fig|1300344.3.peg.1258"/>
<dbReference type="PANTHER" id="PTHR30061">
    <property type="entry name" value="MALTOSE-BINDING PERIPLASMIC PROTEIN"/>
    <property type="match status" value="1"/>
</dbReference>
<dbReference type="KEGG" id="ido:I598_1257"/>
<dbReference type="Gene3D" id="3.40.190.10">
    <property type="entry name" value="Periplasmic binding protein-like II"/>
    <property type="match status" value="1"/>
</dbReference>
<evidence type="ECO:0000256" key="3">
    <source>
        <dbReference type="ARBA" id="ARBA00022729"/>
    </source>
</evidence>
<dbReference type="GO" id="GO:0042956">
    <property type="term" value="P:maltodextrin transmembrane transport"/>
    <property type="evidence" value="ECO:0007669"/>
    <property type="project" value="TreeGrafter"/>
</dbReference>
<accession>A0A168F2Q9</accession>
<evidence type="ECO:0000313" key="5">
    <source>
        <dbReference type="EMBL" id="ANC30818.1"/>
    </source>
</evidence>
<dbReference type="Proteomes" id="UP000076794">
    <property type="component" value="Chromosome"/>
</dbReference>
<feature type="region of interest" description="Disordered" evidence="4">
    <location>
        <begin position="1"/>
        <end position="20"/>
    </location>
</feature>
<evidence type="ECO:0000256" key="4">
    <source>
        <dbReference type="SAM" id="MobiDB-lite"/>
    </source>
</evidence>
<dbReference type="AlphaFoldDB" id="A0A168F2Q9"/>
<evidence type="ECO:0000256" key="2">
    <source>
        <dbReference type="ARBA" id="ARBA00022448"/>
    </source>
</evidence>
<reference evidence="5 6" key="1">
    <citation type="submission" date="2016-01" db="EMBL/GenBank/DDBJ databases">
        <title>Complete genome sequence of a soil Actinobacterium, Isoptericola dokdonensis DS-3.</title>
        <authorList>
            <person name="Kwon S.-K."/>
            <person name="Kim J.F."/>
        </authorList>
    </citation>
    <scope>NUCLEOTIDE SEQUENCE [LARGE SCALE GENOMIC DNA]</scope>
    <source>
        <strain evidence="5 6">DS-3</strain>
    </source>
</reference>
<dbReference type="GO" id="GO:0015768">
    <property type="term" value="P:maltose transport"/>
    <property type="evidence" value="ECO:0007669"/>
    <property type="project" value="TreeGrafter"/>
</dbReference>
<comment type="similarity">
    <text evidence="1">Belongs to the bacterial solute-binding protein 1 family.</text>
</comment>